<dbReference type="Proteomes" id="UP000028999">
    <property type="component" value="Unassembled WGS sequence"/>
</dbReference>
<evidence type="ECO:0000256" key="1">
    <source>
        <dbReference type="ARBA" id="ARBA00022478"/>
    </source>
</evidence>
<dbReference type="EMBL" id="LK032108">
    <property type="protein sequence ID" value="CDY20511.1"/>
    <property type="molecule type" value="Genomic_DNA"/>
</dbReference>
<gene>
    <name evidence="8" type="primary">BnaUnng01450D</name>
    <name evidence="7" type="synonym">BnaC04g05330D</name>
    <name evidence="6" type="ORF">DARMORV10_C04P07400.1</name>
    <name evidence="7" type="ORF">GSBRNA2T00012621001</name>
    <name evidence="8" type="ORF">GSBRNA2T00053475001</name>
</gene>
<dbReference type="Gramene" id="CDY20511">
    <property type="protein sequence ID" value="CDY20511"/>
    <property type="gene ID" value="GSBRNA2T00012621001"/>
</dbReference>
<dbReference type="GO" id="GO:0005666">
    <property type="term" value="C:RNA polymerase III complex"/>
    <property type="evidence" value="ECO:0000318"/>
    <property type="project" value="GO_Central"/>
</dbReference>
<dbReference type="GO" id="GO:0005665">
    <property type="term" value="C:RNA polymerase II, core complex"/>
    <property type="evidence" value="ECO:0000318"/>
    <property type="project" value="GO_Central"/>
</dbReference>
<evidence type="ECO:0000313" key="8">
    <source>
        <dbReference type="EMBL" id="CDY66369.1"/>
    </source>
</evidence>
<keyword evidence="3" id="KW-0862">Zinc</keyword>
<reference evidence="8" key="2">
    <citation type="submission" date="2014-06" db="EMBL/GenBank/DDBJ databases">
        <authorList>
            <person name="Genoscope - CEA"/>
        </authorList>
    </citation>
    <scope>NUCLEOTIDE SEQUENCE</scope>
</reference>
<dbReference type="EMBL" id="LK035226">
    <property type="protein sequence ID" value="CDY66369.1"/>
    <property type="molecule type" value="Genomic_DNA"/>
</dbReference>
<dbReference type="Pfam" id="PF01194">
    <property type="entry name" value="RNA_pol_N"/>
    <property type="match status" value="1"/>
</dbReference>
<dbReference type="PANTHER" id="PTHR23431:SF9">
    <property type="entry name" value="DNA-DIRECTED RNA POLYMERASE SUBUNIT 10-LIKE PROTEIN"/>
    <property type="match status" value="1"/>
</dbReference>
<protein>
    <submittedName>
        <fullName evidence="6">(rape) hypothetical protein</fullName>
    </submittedName>
    <submittedName>
        <fullName evidence="7">BnaC04g05330D protein</fullName>
    </submittedName>
    <submittedName>
        <fullName evidence="8">BnaUnng01450D protein</fullName>
    </submittedName>
</protein>
<dbReference type="AlphaFoldDB" id="A0A078JI60"/>
<evidence type="ECO:0000313" key="6">
    <source>
        <dbReference type="EMBL" id="CAF1807910.1"/>
    </source>
</evidence>
<sequence length="63" mass="7473">MIIPVRCFTCGKVIGNKWDTYLDLLQADYTEGDALDAIGLVRKLFCEKNSRYMFKRRHKQEWS</sequence>
<dbReference type="GO" id="GO:0006366">
    <property type="term" value="P:transcription by RNA polymerase II"/>
    <property type="evidence" value="ECO:0000318"/>
    <property type="project" value="GO_Central"/>
</dbReference>
<dbReference type="GO" id="GO:0008270">
    <property type="term" value="F:zinc ion binding"/>
    <property type="evidence" value="ECO:0000318"/>
    <property type="project" value="GO_Central"/>
</dbReference>
<dbReference type="Gene3D" id="1.10.10.60">
    <property type="entry name" value="Homeodomain-like"/>
    <property type="match status" value="1"/>
</dbReference>
<dbReference type="SUPFAM" id="SSF46924">
    <property type="entry name" value="RNA polymerase subunit RPB10"/>
    <property type="match status" value="1"/>
</dbReference>
<keyword evidence="9" id="KW-1185">Reference proteome</keyword>
<dbReference type="PaxDb" id="3708-A0A078JI60"/>
<organism evidence="8">
    <name type="scientific">Brassica napus</name>
    <name type="common">Rape</name>
    <dbReference type="NCBI Taxonomy" id="3708"/>
    <lineage>
        <taxon>Eukaryota</taxon>
        <taxon>Viridiplantae</taxon>
        <taxon>Streptophyta</taxon>
        <taxon>Embryophyta</taxon>
        <taxon>Tracheophyta</taxon>
        <taxon>Spermatophyta</taxon>
        <taxon>Magnoliopsida</taxon>
        <taxon>eudicotyledons</taxon>
        <taxon>Gunneridae</taxon>
        <taxon>Pentapetalae</taxon>
        <taxon>rosids</taxon>
        <taxon>malvids</taxon>
        <taxon>Brassicales</taxon>
        <taxon>Brassicaceae</taxon>
        <taxon>Brassiceae</taxon>
        <taxon>Brassica</taxon>
    </lineage>
</organism>
<dbReference type="GO" id="GO:0003677">
    <property type="term" value="F:DNA binding"/>
    <property type="evidence" value="ECO:0007669"/>
    <property type="project" value="InterPro"/>
</dbReference>
<dbReference type="Gramene" id="CDY66369">
    <property type="protein sequence ID" value="CDY66369"/>
    <property type="gene ID" value="GSBRNA2T00053475001"/>
</dbReference>
<evidence type="ECO:0000256" key="5">
    <source>
        <dbReference type="ARBA" id="ARBA00025720"/>
    </source>
</evidence>
<dbReference type="GO" id="GO:0003899">
    <property type="term" value="F:DNA-directed RNA polymerase activity"/>
    <property type="evidence" value="ECO:0007669"/>
    <property type="project" value="InterPro"/>
</dbReference>
<dbReference type="Proteomes" id="UP001295469">
    <property type="component" value="Chromosome C04"/>
</dbReference>
<dbReference type="InterPro" id="IPR000268">
    <property type="entry name" value="RPABC5/Rpb10"/>
</dbReference>
<proteinExistence type="inferred from homology"/>
<reference evidence="6" key="3">
    <citation type="submission" date="2021-01" db="EMBL/GenBank/DDBJ databases">
        <authorList>
            <consortium name="Genoscope - CEA"/>
            <person name="William W."/>
        </authorList>
    </citation>
    <scope>NUCLEOTIDE SEQUENCE</scope>
</reference>
<dbReference type="PANTHER" id="PTHR23431">
    <property type="entry name" value="DNA-DIRECTED RNA POLYMERASES I, II, AND III SUBUNIT RPABC5 FAMILY MEMBER"/>
    <property type="match status" value="1"/>
</dbReference>
<dbReference type="GO" id="GO:0005736">
    <property type="term" value="C:RNA polymerase I complex"/>
    <property type="evidence" value="ECO:0000318"/>
    <property type="project" value="GO_Central"/>
</dbReference>
<evidence type="ECO:0000313" key="7">
    <source>
        <dbReference type="EMBL" id="CDY20511.1"/>
    </source>
</evidence>
<comment type="similarity">
    <text evidence="5">Belongs to the archaeal Rpo10/eukaryotic RPB10 RNA polymerase subunit family.</text>
</comment>
<keyword evidence="1" id="KW-0240">DNA-directed RNA polymerase</keyword>
<keyword evidence="2" id="KW-0479">Metal-binding</keyword>
<dbReference type="GO" id="GO:0042797">
    <property type="term" value="P:tRNA transcription by RNA polymerase III"/>
    <property type="evidence" value="ECO:0000318"/>
    <property type="project" value="GO_Central"/>
</dbReference>
<evidence type="ECO:0000256" key="3">
    <source>
        <dbReference type="ARBA" id="ARBA00022833"/>
    </source>
</evidence>
<keyword evidence="4" id="KW-0804">Transcription</keyword>
<dbReference type="GO" id="GO:0006360">
    <property type="term" value="P:transcription by RNA polymerase I"/>
    <property type="evidence" value="ECO:0000318"/>
    <property type="project" value="GO_Central"/>
</dbReference>
<dbReference type="STRING" id="3708.A0A078JI60"/>
<evidence type="ECO:0000256" key="2">
    <source>
        <dbReference type="ARBA" id="ARBA00022723"/>
    </source>
</evidence>
<evidence type="ECO:0000313" key="9">
    <source>
        <dbReference type="Proteomes" id="UP000028999"/>
    </source>
</evidence>
<name>A0A078JI60_BRANA</name>
<dbReference type="InterPro" id="IPR020789">
    <property type="entry name" value="RNA_pol_suN_Zn-BS"/>
</dbReference>
<dbReference type="EMBL" id="HG994368">
    <property type="protein sequence ID" value="CAF1807910.1"/>
    <property type="molecule type" value="Genomic_DNA"/>
</dbReference>
<evidence type="ECO:0000256" key="4">
    <source>
        <dbReference type="ARBA" id="ARBA00023163"/>
    </source>
</evidence>
<reference evidence="8 9" key="1">
    <citation type="journal article" date="2014" name="Science">
        <title>Plant genetics. Early allopolyploid evolution in the post-Neolithic Brassica napus oilseed genome.</title>
        <authorList>
            <person name="Chalhoub B."/>
            <person name="Denoeud F."/>
            <person name="Liu S."/>
            <person name="Parkin I.A."/>
            <person name="Tang H."/>
            <person name="Wang X."/>
            <person name="Chiquet J."/>
            <person name="Belcram H."/>
            <person name="Tong C."/>
            <person name="Samans B."/>
            <person name="Correa M."/>
            <person name="Da Silva C."/>
            <person name="Just J."/>
            <person name="Falentin C."/>
            <person name="Koh C.S."/>
            <person name="Le Clainche I."/>
            <person name="Bernard M."/>
            <person name="Bento P."/>
            <person name="Noel B."/>
            <person name="Labadie K."/>
            <person name="Alberti A."/>
            <person name="Charles M."/>
            <person name="Arnaud D."/>
            <person name="Guo H."/>
            <person name="Daviaud C."/>
            <person name="Alamery S."/>
            <person name="Jabbari K."/>
            <person name="Zhao M."/>
            <person name="Edger P.P."/>
            <person name="Chelaifa H."/>
            <person name="Tack D."/>
            <person name="Lassalle G."/>
            <person name="Mestiri I."/>
            <person name="Schnel N."/>
            <person name="Le Paslier M.C."/>
            <person name="Fan G."/>
            <person name="Renault V."/>
            <person name="Bayer P.E."/>
            <person name="Golicz A.A."/>
            <person name="Manoli S."/>
            <person name="Lee T.H."/>
            <person name="Thi V.H."/>
            <person name="Chalabi S."/>
            <person name="Hu Q."/>
            <person name="Fan C."/>
            <person name="Tollenaere R."/>
            <person name="Lu Y."/>
            <person name="Battail C."/>
            <person name="Shen J."/>
            <person name="Sidebottom C.H."/>
            <person name="Wang X."/>
            <person name="Canaguier A."/>
            <person name="Chauveau A."/>
            <person name="Berard A."/>
            <person name="Deniot G."/>
            <person name="Guan M."/>
            <person name="Liu Z."/>
            <person name="Sun F."/>
            <person name="Lim Y.P."/>
            <person name="Lyons E."/>
            <person name="Town C.D."/>
            <person name="Bancroft I."/>
            <person name="Wang X."/>
            <person name="Meng J."/>
            <person name="Ma J."/>
            <person name="Pires J.C."/>
            <person name="King G.J."/>
            <person name="Brunel D."/>
            <person name="Delourme R."/>
            <person name="Renard M."/>
            <person name="Aury J.M."/>
            <person name="Adams K.L."/>
            <person name="Batley J."/>
            <person name="Snowdon R.J."/>
            <person name="Tost J."/>
            <person name="Edwards D."/>
            <person name="Zhou Y."/>
            <person name="Hua W."/>
            <person name="Sharpe A.G."/>
            <person name="Paterson A.H."/>
            <person name="Guan C."/>
            <person name="Wincker P."/>
        </authorList>
    </citation>
    <scope>NUCLEOTIDE SEQUENCE [LARGE SCALE GENOMIC DNA]</scope>
    <source>
        <strain evidence="9">cv. Darmor-bzh</strain>
    </source>
</reference>
<accession>A0A078JI60</accession>
<dbReference type="PROSITE" id="PS01112">
    <property type="entry name" value="RNA_POL_N_8KD"/>
    <property type="match status" value="1"/>
</dbReference>
<dbReference type="InterPro" id="IPR023580">
    <property type="entry name" value="RNA_pol_su_RPB10"/>
</dbReference>